<name>A0AAX3V8W6_RHOER</name>
<gene>
    <name evidence="3" type="ORF">QIE55_03765</name>
</gene>
<accession>A0AAX3V8W6</accession>
<feature type="compositionally biased region" description="Gly residues" evidence="1">
    <location>
        <begin position="206"/>
        <end position="215"/>
    </location>
</feature>
<sequence length="240" mass="24512">MSRFSMRKTLTGVAIAALATSGLLIGTGAAHADAAHPKTNTVTSNQVTITKSVVGDGEVAPGGKLTVRTTVSANGHPDFFVNKFVDRFPAGYTYIKDSASIDSWHFLGLTQKTEKVSPTVDNAARTVTIPDAGWNVSITGSKTVTFEVSYLVPANAQPGTYIELPSSIGISLWGSDQNIGDVYAKIRAKNPGEAAASGSADLGFGSSDGEGGTGSAGSSILDNPAGFISDIISGVLANGS</sequence>
<reference evidence="3" key="1">
    <citation type="submission" date="2023-08" db="EMBL/GenBank/DDBJ databases">
        <title>Isolation and Characterization of Rhodococcus erythropolis MGMM8.</title>
        <authorList>
            <person name="Diabankana R.G.C."/>
            <person name="Afordoanyi D.M."/>
            <person name="Validov S.Z."/>
        </authorList>
    </citation>
    <scope>NUCLEOTIDE SEQUENCE</scope>
    <source>
        <strain evidence="3">MGMM8</strain>
    </source>
</reference>
<feature type="chain" id="PRO_5043993748" evidence="2">
    <location>
        <begin position="33"/>
        <end position="240"/>
    </location>
</feature>
<dbReference type="AlphaFoldDB" id="A0AAX3V8W6"/>
<feature type="region of interest" description="Disordered" evidence="1">
    <location>
        <begin position="197"/>
        <end position="218"/>
    </location>
</feature>
<evidence type="ECO:0000256" key="1">
    <source>
        <dbReference type="SAM" id="MobiDB-lite"/>
    </source>
</evidence>
<evidence type="ECO:0000256" key="2">
    <source>
        <dbReference type="SAM" id="SignalP"/>
    </source>
</evidence>
<dbReference type="EMBL" id="CP124545">
    <property type="protein sequence ID" value="WGV50354.2"/>
    <property type="molecule type" value="Genomic_DNA"/>
</dbReference>
<dbReference type="Proteomes" id="UP001230933">
    <property type="component" value="Chromosome"/>
</dbReference>
<organism evidence="3 4">
    <name type="scientific">Rhodococcus erythropolis</name>
    <name type="common">Arthrobacter picolinophilus</name>
    <dbReference type="NCBI Taxonomy" id="1833"/>
    <lineage>
        <taxon>Bacteria</taxon>
        <taxon>Bacillati</taxon>
        <taxon>Actinomycetota</taxon>
        <taxon>Actinomycetes</taxon>
        <taxon>Mycobacteriales</taxon>
        <taxon>Nocardiaceae</taxon>
        <taxon>Rhodococcus</taxon>
        <taxon>Rhodococcus erythropolis group</taxon>
    </lineage>
</organism>
<evidence type="ECO:0000313" key="3">
    <source>
        <dbReference type="EMBL" id="WGV50354.2"/>
    </source>
</evidence>
<proteinExistence type="predicted"/>
<feature type="signal peptide" evidence="2">
    <location>
        <begin position="1"/>
        <end position="32"/>
    </location>
</feature>
<evidence type="ECO:0000313" key="4">
    <source>
        <dbReference type="Proteomes" id="UP001230933"/>
    </source>
</evidence>
<dbReference type="RefSeq" id="WP_308371883.1">
    <property type="nucleotide sequence ID" value="NZ_CP124545.1"/>
</dbReference>
<protein>
    <submittedName>
        <fullName evidence="3">Uncharacterized protein</fullName>
    </submittedName>
</protein>
<keyword evidence="2" id="KW-0732">Signal</keyword>